<dbReference type="OrthoDB" id="1902587at2759"/>
<dbReference type="Proteomes" id="UP000187209">
    <property type="component" value="Unassembled WGS sequence"/>
</dbReference>
<evidence type="ECO:0000256" key="6">
    <source>
        <dbReference type="ARBA" id="ARBA00023235"/>
    </source>
</evidence>
<dbReference type="InterPro" id="IPR019734">
    <property type="entry name" value="TPR_rpt"/>
</dbReference>
<evidence type="ECO:0000256" key="3">
    <source>
        <dbReference type="ARBA" id="ARBA00022737"/>
    </source>
</evidence>
<evidence type="ECO:0000259" key="9">
    <source>
        <dbReference type="PROSITE" id="PS50059"/>
    </source>
</evidence>
<dbReference type="Pfam" id="PF00160">
    <property type="entry name" value="Pro_isomerase"/>
    <property type="match status" value="1"/>
</dbReference>
<dbReference type="SMART" id="SM00028">
    <property type="entry name" value="TPR"/>
    <property type="match status" value="3"/>
</dbReference>
<dbReference type="InterPro" id="IPR011990">
    <property type="entry name" value="TPR-like_helical_dom_sf"/>
</dbReference>
<evidence type="ECO:0000256" key="2">
    <source>
        <dbReference type="ARBA" id="ARBA00013194"/>
    </source>
</evidence>
<feature type="repeat" description="TPR" evidence="8">
    <location>
        <begin position="184"/>
        <end position="217"/>
    </location>
</feature>
<dbReference type="GO" id="GO:0003755">
    <property type="term" value="F:peptidyl-prolyl cis-trans isomerase activity"/>
    <property type="evidence" value="ECO:0007669"/>
    <property type="project" value="UniProtKB-KW"/>
</dbReference>
<dbReference type="PANTHER" id="PTHR46512">
    <property type="entry name" value="PEPTIDYLPROLYL ISOMERASE"/>
    <property type="match status" value="1"/>
</dbReference>
<dbReference type="InterPro" id="IPR020892">
    <property type="entry name" value="Cyclophilin-type_PPIase_CS"/>
</dbReference>
<gene>
    <name evidence="11" type="ORF">SteCoe_5770</name>
</gene>
<dbReference type="InterPro" id="IPR050754">
    <property type="entry name" value="FKBP4/5/8-like"/>
</dbReference>
<evidence type="ECO:0000256" key="8">
    <source>
        <dbReference type="PROSITE-ProRule" id="PRU00339"/>
    </source>
</evidence>
<evidence type="ECO:0000256" key="4">
    <source>
        <dbReference type="ARBA" id="ARBA00022803"/>
    </source>
</evidence>
<dbReference type="PROSITE" id="PS00170">
    <property type="entry name" value="CSA_PPIASE_1"/>
    <property type="match status" value="1"/>
</dbReference>
<dbReference type="Gene3D" id="3.10.50.40">
    <property type="match status" value="1"/>
</dbReference>
<reference evidence="11 12" key="1">
    <citation type="submission" date="2016-11" db="EMBL/GenBank/DDBJ databases">
        <title>The macronuclear genome of Stentor coeruleus: a giant cell with tiny introns.</title>
        <authorList>
            <person name="Slabodnick M."/>
            <person name="Ruby J.G."/>
            <person name="Reiff S.B."/>
            <person name="Swart E.C."/>
            <person name="Gosai S."/>
            <person name="Prabakaran S."/>
            <person name="Witkowska E."/>
            <person name="Larue G.E."/>
            <person name="Fisher S."/>
            <person name="Freeman R.M."/>
            <person name="Gunawardena J."/>
            <person name="Chu W."/>
            <person name="Stover N.A."/>
            <person name="Gregory B.D."/>
            <person name="Nowacki M."/>
            <person name="Derisi J."/>
            <person name="Roy S.W."/>
            <person name="Marshall W.F."/>
            <person name="Sood P."/>
        </authorList>
    </citation>
    <scope>NUCLEOTIDE SEQUENCE [LARGE SCALE GENOMIC DNA]</scope>
    <source>
        <strain evidence="11">WM001</strain>
    </source>
</reference>
<dbReference type="GO" id="GO:0006457">
    <property type="term" value="P:protein folding"/>
    <property type="evidence" value="ECO:0007669"/>
    <property type="project" value="InterPro"/>
</dbReference>
<keyword evidence="12" id="KW-1185">Reference proteome</keyword>
<dbReference type="PROSITE" id="PS50005">
    <property type="entry name" value="TPR"/>
    <property type="match status" value="2"/>
</dbReference>
<evidence type="ECO:0000256" key="7">
    <source>
        <dbReference type="PROSITE-ProRule" id="PRU00277"/>
    </source>
</evidence>
<evidence type="ECO:0000256" key="1">
    <source>
        <dbReference type="ARBA" id="ARBA00000971"/>
    </source>
</evidence>
<dbReference type="PROSITE" id="PS50059">
    <property type="entry name" value="FKBP_PPIASE"/>
    <property type="match status" value="1"/>
</dbReference>
<keyword evidence="4 8" id="KW-0802">TPR repeat</keyword>
<feature type="domain" description="PPIase FKBP-type" evidence="9">
    <location>
        <begin position="25"/>
        <end position="113"/>
    </location>
</feature>
<dbReference type="PANTHER" id="PTHR46512:SF9">
    <property type="entry name" value="PEPTIDYLPROLYL ISOMERASE"/>
    <property type="match status" value="1"/>
</dbReference>
<dbReference type="Pfam" id="PF00254">
    <property type="entry name" value="FKBP_C"/>
    <property type="match status" value="1"/>
</dbReference>
<dbReference type="AlphaFoldDB" id="A0A1R2CRI7"/>
<dbReference type="SUPFAM" id="SSF54534">
    <property type="entry name" value="FKBP-like"/>
    <property type="match status" value="1"/>
</dbReference>
<dbReference type="FunFam" id="3.10.50.40:FF:000025">
    <property type="entry name" value="Peptidylprolyl isomerase"/>
    <property type="match status" value="1"/>
</dbReference>
<feature type="domain" description="PPIase cyclophilin-type" evidence="10">
    <location>
        <begin position="311"/>
        <end position="475"/>
    </location>
</feature>
<comment type="catalytic activity">
    <reaction evidence="1 7">
        <text>[protein]-peptidylproline (omega=180) = [protein]-peptidylproline (omega=0)</text>
        <dbReference type="Rhea" id="RHEA:16237"/>
        <dbReference type="Rhea" id="RHEA-COMP:10747"/>
        <dbReference type="Rhea" id="RHEA-COMP:10748"/>
        <dbReference type="ChEBI" id="CHEBI:83833"/>
        <dbReference type="ChEBI" id="CHEBI:83834"/>
        <dbReference type="EC" id="5.2.1.8"/>
    </reaction>
</comment>
<dbReference type="FunFam" id="2.40.100.10:FF:000022">
    <property type="entry name" value="Peptidyl-prolyl cis-trans isomerase CYP95"/>
    <property type="match status" value="1"/>
</dbReference>
<dbReference type="PROSITE" id="PS50072">
    <property type="entry name" value="CSA_PPIASE_2"/>
    <property type="match status" value="1"/>
</dbReference>
<name>A0A1R2CRI7_9CILI</name>
<dbReference type="InterPro" id="IPR029000">
    <property type="entry name" value="Cyclophilin-like_dom_sf"/>
</dbReference>
<accession>A0A1R2CRI7</accession>
<organism evidence="11 12">
    <name type="scientific">Stentor coeruleus</name>
    <dbReference type="NCBI Taxonomy" id="5963"/>
    <lineage>
        <taxon>Eukaryota</taxon>
        <taxon>Sar</taxon>
        <taxon>Alveolata</taxon>
        <taxon>Ciliophora</taxon>
        <taxon>Postciliodesmatophora</taxon>
        <taxon>Heterotrichea</taxon>
        <taxon>Heterotrichida</taxon>
        <taxon>Stentoridae</taxon>
        <taxon>Stentor</taxon>
    </lineage>
</organism>
<dbReference type="CDD" id="cd01926">
    <property type="entry name" value="cyclophilin_ABH_like"/>
    <property type="match status" value="1"/>
</dbReference>
<dbReference type="Gene3D" id="1.25.40.10">
    <property type="entry name" value="Tetratricopeptide repeat domain"/>
    <property type="match status" value="1"/>
</dbReference>
<evidence type="ECO:0000256" key="5">
    <source>
        <dbReference type="ARBA" id="ARBA00023110"/>
    </source>
</evidence>
<dbReference type="SUPFAM" id="SSF48452">
    <property type="entry name" value="TPR-like"/>
    <property type="match status" value="1"/>
</dbReference>
<dbReference type="Pfam" id="PF14559">
    <property type="entry name" value="TPR_19"/>
    <property type="match status" value="1"/>
</dbReference>
<dbReference type="InterPro" id="IPR002130">
    <property type="entry name" value="Cyclophilin-type_PPIase_dom"/>
</dbReference>
<keyword evidence="5 7" id="KW-0697">Rotamase</keyword>
<evidence type="ECO:0000313" key="12">
    <source>
        <dbReference type="Proteomes" id="UP000187209"/>
    </source>
</evidence>
<proteinExistence type="predicted"/>
<dbReference type="InterPro" id="IPR046357">
    <property type="entry name" value="PPIase_dom_sf"/>
</dbReference>
<dbReference type="PRINTS" id="PR00153">
    <property type="entry name" value="CSAPPISMRASE"/>
</dbReference>
<evidence type="ECO:0000259" key="10">
    <source>
        <dbReference type="PROSITE" id="PS50072"/>
    </source>
</evidence>
<sequence>MDISGDGGLLKEILQEGTGETPSTGEEVEVHYTGSLLDGSKFDSSLDRGEPFKFTLGEGKVIKGWDQGVATMKVGEKCILTCREDYAYGKKGMPPKIPASATLKFEVELLARHEKVKEKWEFEYHERVEKAKMLKDQGNELVKQGKFAQARKECYAEGLSWIEEDPTDEVDINETSRELRMTKVQLYSNLAICDIKAENWSEAINNCNEALKLDPNNIKILFRRGTARLNFGLLDEALKDVQSGLDLEPNNKDFKQLQAKIKDRAKKEKQEEKKMFGNIFGKSGGLYSEKKVAISEYAIPSSPISTNPKVFMDITIGDRQAKRVTFELFANIVPKTAENFRALCTGEKGVGRAGVPLSFKGCTFHRVIKGFMMQGGDFTNHNGTGGESIYGLKFEDENFSIKHKQSGLLSMANSGPGTNGSQFFITFVETPHLDGKHVVFGRVLDGMEACLEVENTEVDKGDKPKAVVRIVECGMVNN</sequence>
<comment type="caution">
    <text evidence="11">The sequence shown here is derived from an EMBL/GenBank/DDBJ whole genome shotgun (WGS) entry which is preliminary data.</text>
</comment>
<dbReference type="InterPro" id="IPR001179">
    <property type="entry name" value="PPIase_FKBP_dom"/>
</dbReference>
<keyword evidence="3" id="KW-0677">Repeat</keyword>
<dbReference type="EMBL" id="MPUH01000077">
    <property type="protein sequence ID" value="OMJ91624.1"/>
    <property type="molecule type" value="Genomic_DNA"/>
</dbReference>
<dbReference type="EC" id="5.2.1.8" evidence="2 7"/>
<feature type="repeat" description="TPR" evidence="8">
    <location>
        <begin position="218"/>
        <end position="251"/>
    </location>
</feature>
<evidence type="ECO:0000313" key="11">
    <source>
        <dbReference type="EMBL" id="OMJ91624.1"/>
    </source>
</evidence>
<keyword evidence="6 7" id="KW-0413">Isomerase</keyword>
<dbReference type="SUPFAM" id="SSF50891">
    <property type="entry name" value="Cyclophilin-like"/>
    <property type="match status" value="1"/>
</dbReference>
<protein>
    <recommendedName>
        <fullName evidence="2 7">peptidylprolyl isomerase</fullName>
        <ecNumber evidence="2 7">5.2.1.8</ecNumber>
    </recommendedName>
</protein>
<dbReference type="Gene3D" id="2.40.100.10">
    <property type="entry name" value="Cyclophilin-like"/>
    <property type="match status" value="1"/>
</dbReference>